<evidence type="ECO:0000256" key="2">
    <source>
        <dbReference type="ARBA" id="ARBA00022670"/>
    </source>
</evidence>
<dbReference type="Pfam" id="PF08246">
    <property type="entry name" value="Inhibitor_I29"/>
    <property type="match status" value="1"/>
</dbReference>
<keyword evidence="5" id="KW-1015">Disulfide bond</keyword>
<dbReference type="AlphaFoldDB" id="A0A834G2A8"/>
<evidence type="ECO:0000256" key="8">
    <source>
        <dbReference type="ARBA" id="ARBA00066502"/>
    </source>
</evidence>
<organism evidence="13 14">
    <name type="scientific">Rhododendron simsii</name>
    <name type="common">Sims's rhododendron</name>
    <dbReference type="NCBI Taxonomy" id="118357"/>
    <lineage>
        <taxon>Eukaryota</taxon>
        <taxon>Viridiplantae</taxon>
        <taxon>Streptophyta</taxon>
        <taxon>Embryophyta</taxon>
        <taxon>Tracheophyta</taxon>
        <taxon>Spermatophyta</taxon>
        <taxon>Magnoliopsida</taxon>
        <taxon>eudicotyledons</taxon>
        <taxon>Gunneridae</taxon>
        <taxon>Pentapetalae</taxon>
        <taxon>asterids</taxon>
        <taxon>Ericales</taxon>
        <taxon>Ericaceae</taxon>
        <taxon>Ericoideae</taxon>
        <taxon>Rhodoreae</taxon>
        <taxon>Rhododendron</taxon>
    </lineage>
</organism>
<dbReference type="EC" id="3.4.22.14" evidence="8"/>
<evidence type="ECO:0000256" key="3">
    <source>
        <dbReference type="ARBA" id="ARBA00022801"/>
    </source>
</evidence>
<keyword evidence="2" id="KW-0645">Protease</keyword>
<evidence type="ECO:0000259" key="11">
    <source>
        <dbReference type="SMART" id="SM00645"/>
    </source>
</evidence>
<comment type="caution">
    <text evidence="13">The sequence shown here is derived from an EMBL/GenBank/DDBJ whole genome shotgun (WGS) entry which is preliminary data.</text>
</comment>
<dbReference type="SMART" id="SM00848">
    <property type="entry name" value="Inhibitor_I29"/>
    <property type="match status" value="1"/>
</dbReference>
<dbReference type="InterPro" id="IPR038765">
    <property type="entry name" value="Papain-like_cys_pep_sf"/>
</dbReference>
<dbReference type="InterPro" id="IPR013128">
    <property type="entry name" value="Peptidase_C1A"/>
</dbReference>
<proteinExistence type="inferred from homology"/>
<evidence type="ECO:0000256" key="9">
    <source>
        <dbReference type="ARBA" id="ARBA00068904"/>
    </source>
</evidence>
<evidence type="ECO:0000256" key="1">
    <source>
        <dbReference type="ARBA" id="ARBA00008455"/>
    </source>
</evidence>
<keyword evidence="3" id="KW-0378">Hydrolase</keyword>
<dbReference type="FunFam" id="3.90.70.10:FF:000068">
    <property type="entry name" value="Cysteine protease 1"/>
    <property type="match status" value="1"/>
</dbReference>
<name>A0A834G2A8_RHOSS</name>
<feature type="domain" description="Cathepsin propeptide inhibitor" evidence="12">
    <location>
        <begin position="49"/>
        <end position="105"/>
    </location>
</feature>
<comment type="function">
    <text evidence="7">Cysteine protease responsible for the cleavage of kiwellin into kissper and KiTH.</text>
</comment>
<dbReference type="GO" id="GO:0006508">
    <property type="term" value="P:proteolysis"/>
    <property type="evidence" value="ECO:0007669"/>
    <property type="project" value="UniProtKB-KW"/>
</dbReference>
<evidence type="ECO:0000256" key="10">
    <source>
        <dbReference type="SAM" id="SignalP"/>
    </source>
</evidence>
<feature type="signal peptide" evidence="10">
    <location>
        <begin position="1"/>
        <end position="20"/>
    </location>
</feature>
<accession>A0A834G2A8</accession>
<dbReference type="GO" id="GO:0004197">
    <property type="term" value="F:cysteine-type endopeptidase activity"/>
    <property type="evidence" value="ECO:0007669"/>
    <property type="project" value="UniProtKB-EC"/>
</dbReference>
<dbReference type="InterPro" id="IPR025660">
    <property type="entry name" value="Pept_his_AS"/>
</dbReference>
<evidence type="ECO:0000256" key="6">
    <source>
        <dbReference type="ARBA" id="ARBA00050389"/>
    </source>
</evidence>
<dbReference type="Pfam" id="PF00112">
    <property type="entry name" value="Peptidase_C1"/>
    <property type="match status" value="1"/>
</dbReference>
<evidence type="ECO:0000256" key="7">
    <source>
        <dbReference type="ARBA" id="ARBA00058326"/>
    </source>
</evidence>
<feature type="chain" id="PRO_5032661525" description="Actinidain" evidence="10">
    <location>
        <begin position="21"/>
        <end position="335"/>
    </location>
</feature>
<dbReference type="Gene3D" id="3.90.70.10">
    <property type="entry name" value="Cysteine proteinases"/>
    <property type="match status" value="1"/>
</dbReference>
<dbReference type="InterPro" id="IPR000668">
    <property type="entry name" value="Peptidase_C1A_C"/>
</dbReference>
<dbReference type="CDD" id="cd02248">
    <property type="entry name" value="Peptidase_C1A"/>
    <property type="match status" value="1"/>
</dbReference>
<dbReference type="OrthoDB" id="10253408at2759"/>
<evidence type="ECO:0000313" key="13">
    <source>
        <dbReference type="EMBL" id="KAF7115263.1"/>
    </source>
</evidence>
<dbReference type="SMART" id="SM00645">
    <property type="entry name" value="Pept_C1"/>
    <property type="match status" value="1"/>
</dbReference>
<evidence type="ECO:0000313" key="14">
    <source>
        <dbReference type="Proteomes" id="UP000626092"/>
    </source>
</evidence>
<dbReference type="InterPro" id="IPR039417">
    <property type="entry name" value="Peptidase_C1A_papain-like"/>
</dbReference>
<keyword evidence="4" id="KW-0788">Thiol protease</keyword>
<keyword evidence="10" id="KW-0732">Signal</keyword>
<evidence type="ECO:0000256" key="5">
    <source>
        <dbReference type="ARBA" id="ARBA00023157"/>
    </source>
</evidence>
<protein>
    <recommendedName>
        <fullName evidence="9">Actinidain</fullName>
        <ecNumber evidence="8">3.4.22.14</ecNumber>
    </recommendedName>
</protein>
<dbReference type="PROSITE" id="PS00639">
    <property type="entry name" value="THIOL_PROTEASE_HIS"/>
    <property type="match status" value="1"/>
</dbReference>
<comment type="similarity">
    <text evidence="1">Belongs to the peptidase C1 family.</text>
</comment>
<dbReference type="SUPFAM" id="SSF54001">
    <property type="entry name" value="Cysteine proteinases"/>
    <property type="match status" value="1"/>
</dbReference>
<dbReference type="EMBL" id="WJXA01000159">
    <property type="protein sequence ID" value="KAF7115263.1"/>
    <property type="molecule type" value="Genomic_DNA"/>
</dbReference>
<keyword evidence="14" id="KW-1185">Reference proteome</keyword>
<dbReference type="InterPro" id="IPR013201">
    <property type="entry name" value="Prot_inhib_I29"/>
</dbReference>
<evidence type="ECO:0000256" key="4">
    <source>
        <dbReference type="ARBA" id="ARBA00022807"/>
    </source>
</evidence>
<sequence>MITYVYLVCKSLSLLFSSSALDTSIITYDQTHLKTPRFPLTDLELASLYENWLVGHGKTYNAAGEKERRFEIFKDNLRFIEEHNSVNRSYKVGLNRFADLTNEEYRSMFLSGTMKRVKLNRMPGRNNSNRYVVRVGETLPKRVDWRERGAVNSVKDQGQCGKSICVFMCLFVSFIFLLVEGINQIVTGNLVSLSEQELVDCDRSWNKGCNGGNVDYGFRFIINNGGIDTEKDYPYRGVDGTCDQNRRNRRVVSIDGYEDVPANDENSLKKAVANQPVSVAIESSGRDFQLYQSGVFTGSCGTSLDHAVVVVGYGSENGIDYWIVRNSWGPNWGEK</sequence>
<gene>
    <name evidence="13" type="ORF">RHSIM_RhsimUnG0061000</name>
</gene>
<dbReference type="PANTHER" id="PTHR12411">
    <property type="entry name" value="CYSTEINE PROTEASE FAMILY C1-RELATED"/>
    <property type="match status" value="1"/>
</dbReference>
<dbReference type="Proteomes" id="UP000626092">
    <property type="component" value="Unassembled WGS sequence"/>
</dbReference>
<comment type="catalytic activity">
    <reaction evidence="6">
        <text>Specificity close to that of papain.</text>
        <dbReference type="EC" id="3.4.22.14"/>
    </reaction>
</comment>
<evidence type="ECO:0000259" key="12">
    <source>
        <dbReference type="SMART" id="SM00848"/>
    </source>
</evidence>
<reference evidence="13" key="1">
    <citation type="submission" date="2019-11" db="EMBL/GenBank/DDBJ databases">
        <authorList>
            <person name="Liu Y."/>
            <person name="Hou J."/>
            <person name="Li T.-Q."/>
            <person name="Guan C.-H."/>
            <person name="Wu X."/>
            <person name="Wu H.-Z."/>
            <person name="Ling F."/>
            <person name="Zhang R."/>
            <person name="Shi X.-G."/>
            <person name="Ren J.-P."/>
            <person name="Chen E.-F."/>
            <person name="Sun J.-M."/>
        </authorList>
    </citation>
    <scope>NUCLEOTIDE SEQUENCE</scope>
    <source>
        <strain evidence="13">Adult_tree_wgs_1</strain>
        <tissue evidence="13">Leaves</tissue>
    </source>
</reference>
<feature type="domain" description="Peptidase C1A papain C-terminal" evidence="11">
    <location>
        <begin position="139"/>
        <end position="335"/>
    </location>
</feature>